<dbReference type="PANTHER" id="PTHR22667">
    <property type="entry name" value="AT01380P-RELATED"/>
    <property type="match status" value="1"/>
</dbReference>
<feature type="domain" description="BACK" evidence="1">
    <location>
        <begin position="325"/>
        <end position="426"/>
    </location>
</feature>
<gene>
    <name evidence="4" type="primary">LOC108039357</name>
    <name evidence="2" type="synonym">108039357</name>
</gene>
<dbReference type="InterPro" id="IPR031750">
    <property type="entry name" value="DUF4734"/>
</dbReference>
<dbReference type="InterPro" id="IPR011705">
    <property type="entry name" value="BACK"/>
</dbReference>
<reference evidence="3" key="1">
    <citation type="journal article" date="2021" name="Elife">
        <title>Highly contiguous assemblies of 101 drosophilid genomes.</title>
        <authorList>
            <person name="Kim B.Y."/>
            <person name="Wang J.R."/>
            <person name="Miller D.E."/>
            <person name="Barmina O."/>
            <person name="Delaney E."/>
            <person name="Thompson A."/>
            <person name="Comeault A.A."/>
            <person name="Peede D."/>
            <person name="D'Agostino E.R."/>
            <person name="Pelaez J."/>
            <person name="Aguilar J.M."/>
            <person name="Haji D."/>
            <person name="Matsunaga T."/>
            <person name="Armstrong E.E."/>
            <person name="Zych M."/>
            <person name="Ogawa Y."/>
            <person name="Stamenkovic-Radak M."/>
            <person name="Jelic M."/>
            <person name="Veselinovic M.S."/>
            <person name="Tanaskovic M."/>
            <person name="Eric P."/>
            <person name="Gao J.J."/>
            <person name="Katoh T.K."/>
            <person name="Toda M.J."/>
            <person name="Watabe H."/>
            <person name="Watada M."/>
            <person name="Davis J.S."/>
            <person name="Moyle L.C."/>
            <person name="Manoli G."/>
            <person name="Bertolini E."/>
            <person name="Kostal V."/>
            <person name="Hawley R.S."/>
            <person name="Takahashi A."/>
            <person name="Jones C.D."/>
            <person name="Price D.K."/>
            <person name="Whiteman N."/>
            <person name="Kopp A."/>
            <person name="Matute D.R."/>
            <person name="Petrov D.A."/>
        </authorList>
    </citation>
    <scope>NUCLEOTIDE SEQUENCE [LARGE SCALE GENOMIC DNA]</scope>
</reference>
<dbReference type="RefSeq" id="XP_016971827.1">
    <property type="nucleotide sequence ID" value="XM_017116338.1"/>
</dbReference>
<evidence type="ECO:0000313" key="3">
    <source>
        <dbReference type="Proteomes" id="UP001652680"/>
    </source>
</evidence>
<dbReference type="SMART" id="SM00875">
    <property type="entry name" value="BACK"/>
    <property type="match status" value="1"/>
</dbReference>
<name>A0A6P4E1Q1_DRORH</name>
<protein>
    <submittedName>
        <fullName evidence="4">Uncharacterized protein LOC108039357</fullName>
    </submittedName>
</protein>
<organism evidence="4">
    <name type="scientific">Drosophila rhopaloa</name>
    <name type="common">Fruit fly</name>
    <dbReference type="NCBI Taxonomy" id="1041015"/>
    <lineage>
        <taxon>Eukaryota</taxon>
        <taxon>Metazoa</taxon>
        <taxon>Ecdysozoa</taxon>
        <taxon>Arthropoda</taxon>
        <taxon>Hexapoda</taxon>
        <taxon>Insecta</taxon>
        <taxon>Pterygota</taxon>
        <taxon>Neoptera</taxon>
        <taxon>Endopterygota</taxon>
        <taxon>Diptera</taxon>
        <taxon>Brachycera</taxon>
        <taxon>Muscomorpha</taxon>
        <taxon>Ephydroidea</taxon>
        <taxon>Drosophilidae</taxon>
        <taxon>Drosophila</taxon>
        <taxon>Sophophora</taxon>
    </lineage>
</organism>
<dbReference type="PANTHER" id="PTHR22667:SF0">
    <property type="entry name" value="AT01380P-RELATED"/>
    <property type="match status" value="1"/>
</dbReference>
<evidence type="ECO:0000259" key="1">
    <source>
        <dbReference type="SMART" id="SM00875"/>
    </source>
</evidence>
<proteinExistence type="predicted"/>
<dbReference type="OMA" id="WLRRSIC"/>
<dbReference type="EnsemblMetazoa" id="XM_017116338.1">
    <property type="protein sequence ID" value="XP_016971827.1"/>
    <property type="gene ID" value="LOC108039357"/>
</dbReference>
<dbReference type="AlphaFoldDB" id="A0A6P4E1Q1"/>
<evidence type="ECO:0000313" key="2">
    <source>
        <dbReference type="EnsemblMetazoa" id="XP_016971827.1"/>
    </source>
</evidence>
<dbReference type="Gene3D" id="1.25.40.420">
    <property type="match status" value="1"/>
</dbReference>
<dbReference type="OrthoDB" id="6350321at2759"/>
<dbReference type="GeneID" id="108039357"/>
<sequence>MLMVKKKSKSKKAKNVVKKVNLLEDPGKLLTPNWFWTRYINKQIVPPPVARPLVEVADPQMGSPLSNSSKLHMMDSSGFLAASSISGIKTPCPPPPILIPNEMNPDFEDILTISRQRLLRNMGNTFDIEKILPKKKKNKKKKKGHLKPALIEIVEQKPEVPDPIPPVLDSMLTDAVTAHDFELIWRTDSANPNISFAQALQQKANRKLANYEIIWEAIKNYLHDDLEIQIESKFYHVDRFLFTHFARNFRGCSGSFLQIPVQKVQMSLMIHIYNWMLGEAKGFPIGNDLIPFIMAAKFLGVRKLVQQYWNAFSPGGRSGVWELNAFHTYLVAREFRCPDTMALMMSRVRKCFLPLVASREFLEFDANEVACLLRQDMLCVNTEDEVFFACLYWVDFAWAERKKHAVHLLAKIRFALLSPSLRRSLCNFPETAHIGEIARLPQVVDWLWEGNQYCQAMLVNGQPSRQKGKAVQKLLEKYKQNKIPERYWTYCRGMPHHHDMRCPRHRELTFESFKRILHRLQSHSQKFMDGLRFVPNKYWYSYRCCVDVQFRPHCKRTCPKPPIYRKALRWDQRLPRE</sequence>
<reference evidence="2" key="3">
    <citation type="submission" date="2025-05" db="UniProtKB">
        <authorList>
            <consortium name="EnsemblMetazoa"/>
        </authorList>
    </citation>
    <scope>IDENTIFICATION</scope>
</reference>
<dbReference type="Proteomes" id="UP001652680">
    <property type="component" value="Unassembled WGS sequence"/>
</dbReference>
<accession>A0A6P4E1Q1</accession>
<dbReference type="Pfam" id="PF15881">
    <property type="entry name" value="DUF4734"/>
    <property type="match status" value="1"/>
</dbReference>
<keyword evidence="3" id="KW-1185">Reference proteome</keyword>
<evidence type="ECO:0000313" key="4">
    <source>
        <dbReference type="RefSeq" id="XP_016971827.1"/>
    </source>
</evidence>
<reference evidence="4" key="2">
    <citation type="submission" date="2025-04" db="UniProtKB">
        <authorList>
            <consortium name="RefSeq"/>
        </authorList>
    </citation>
    <scope>IDENTIFICATION</scope>
</reference>
<dbReference type="Pfam" id="PF07707">
    <property type="entry name" value="BACK"/>
    <property type="match status" value="1"/>
</dbReference>